<evidence type="ECO:0000259" key="7">
    <source>
        <dbReference type="Pfam" id="PF14322"/>
    </source>
</evidence>
<dbReference type="Pfam" id="PF07980">
    <property type="entry name" value="SusD_RagB"/>
    <property type="match status" value="1"/>
</dbReference>
<keyword evidence="4" id="KW-0472">Membrane</keyword>
<keyword evidence="5" id="KW-0998">Cell outer membrane</keyword>
<evidence type="ECO:0000256" key="4">
    <source>
        <dbReference type="ARBA" id="ARBA00023136"/>
    </source>
</evidence>
<evidence type="ECO:0000313" key="8">
    <source>
        <dbReference type="EMBL" id="GAA4494376.1"/>
    </source>
</evidence>
<sequence length="463" mass="50302">MSTTYYMQISFLRQLATRSALLLSLGLGLGACDKALNVEPQVNISSDKGYSTKEDAAAGLLGCYDGLQNTNYYGASFPSDVDMVSNNIIEVGTYNTTYGLIAQNQISADNVEIGTLWSSMYDTVNRCNYLLEETDKITDPAFSKLTTQGEARVIRAITYMNLLGLWGGTSQGYGYSGGLGVPLRLTPTTAIGAQTQPLARASEADVAAAIRADLDFAIANLPALSASSGFRATKNAALALRARFELRMRNYADALKYAQQVPAATMTTLASTTTPDAIWQLYFSATDTNLYAFYWYLAPGGRNEFDPSPSLIAAHPAGDLRLPINATSIGTTLKYTHTTTRDDYYNMIRYTEVVLTIAESAAQTGDLVTATTQLNIIRKRAGLANTTAITAADLIADILLQRRLELAHEGHYWFDLRRTNTVQSALGSTTTANAYNQTFRNLFPLPLRDVNLSNGVLVQNTGF</sequence>
<dbReference type="Gene3D" id="1.25.40.390">
    <property type="match status" value="1"/>
</dbReference>
<feature type="domain" description="SusD-like N-terminal" evidence="7">
    <location>
        <begin position="50"/>
        <end position="246"/>
    </location>
</feature>
<feature type="domain" description="RagB/SusD" evidence="6">
    <location>
        <begin position="332"/>
        <end position="462"/>
    </location>
</feature>
<dbReference type="CDD" id="cd08977">
    <property type="entry name" value="SusD"/>
    <property type="match status" value="1"/>
</dbReference>
<comment type="caution">
    <text evidence="8">The sequence shown here is derived from an EMBL/GenBank/DDBJ whole genome shotgun (WGS) entry which is preliminary data.</text>
</comment>
<dbReference type="InterPro" id="IPR011990">
    <property type="entry name" value="TPR-like_helical_dom_sf"/>
</dbReference>
<evidence type="ECO:0000256" key="2">
    <source>
        <dbReference type="ARBA" id="ARBA00006275"/>
    </source>
</evidence>
<organism evidence="8 9">
    <name type="scientific">Hymenobacter ginsengisoli</name>
    <dbReference type="NCBI Taxonomy" id="1051626"/>
    <lineage>
        <taxon>Bacteria</taxon>
        <taxon>Pseudomonadati</taxon>
        <taxon>Bacteroidota</taxon>
        <taxon>Cytophagia</taxon>
        <taxon>Cytophagales</taxon>
        <taxon>Hymenobacteraceae</taxon>
        <taxon>Hymenobacter</taxon>
    </lineage>
</organism>
<name>A0ABP8PXW3_9BACT</name>
<evidence type="ECO:0000259" key="6">
    <source>
        <dbReference type="Pfam" id="PF07980"/>
    </source>
</evidence>
<evidence type="ECO:0000256" key="3">
    <source>
        <dbReference type="ARBA" id="ARBA00022729"/>
    </source>
</evidence>
<dbReference type="InterPro" id="IPR012944">
    <property type="entry name" value="SusD_RagB_dom"/>
</dbReference>
<keyword evidence="9" id="KW-1185">Reference proteome</keyword>
<comment type="subcellular location">
    <subcellularLocation>
        <location evidence="1">Cell outer membrane</location>
    </subcellularLocation>
</comment>
<dbReference type="EMBL" id="BAABGQ010000003">
    <property type="protein sequence ID" value="GAA4494376.1"/>
    <property type="molecule type" value="Genomic_DNA"/>
</dbReference>
<proteinExistence type="inferred from homology"/>
<dbReference type="Pfam" id="PF14322">
    <property type="entry name" value="SusD-like_3"/>
    <property type="match status" value="1"/>
</dbReference>
<reference evidence="9" key="1">
    <citation type="journal article" date="2019" name="Int. J. Syst. Evol. Microbiol.">
        <title>The Global Catalogue of Microorganisms (GCM) 10K type strain sequencing project: providing services to taxonomists for standard genome sequencing and annotation.</title>
        <authorList>
            <consortium name="The Broad Institute Genomics Platform"/>
            <consortium name="The Broad Institute Genome Sequencing Center for Infectious Disease"/>
            <person name="Wu L."/>
            <person name="Ma J."/>
        </authorList>
    </citation>
    <scope>NUCLEOTIDE SEQUENCE [LARGE SCALE GENOMIC DNA]</scope>
    <source>
        <strain evidence="9">JCM 17841</strain>
    </source>
</reference>
<keyword evidence="3" id="KW-0732">Signal</keyword>
<dbReference type="InterPro" id="IPR033985">
    <property type="entry name" value="SusD-like_N"/>
</dbReference>
<comment type="similarity">
    <text evidence="2">Belongs to the SusD family.</text>
</comment>
<dbReference type="SUPFAM" id="SSF48452">
    <property type="entry name" value="TPR-like"/>
    <property type="match status" value="1"/>
</dbReference>
<evidence type="ECO:0000256" key="1">
    <source>
        <dbReference type="ARBA" id="ARBA00004442"/>
    </source>
</evidence>
<evidence type="ECO:0000256" key="5">
    <source>
        <dbReference type="ARBA" id="ARBA00023237"/>
    </source>
</evidence>
<protein>
    <submittedName>
        <fullName evidence="8">RagB/SusD family nutrient uptake outer membrane protein</fullName>
    </submittedName>
</protein>
<gene>
    <name evidence="8" type="ORF">GCM10023172_04360</name>
</gene>
<dbReference type="Proteomes" id="UP001501243">
    <property type="component" value="Unassembled WGS sequence"/>
</dbReference>
<evidence type="ECO:0000313" key="9">
    <source>
        <dbReference type="Proteomes" id="UP001501243"/>
    </source>
</evidence>
<accession>A0ABP8PXW3</accession>